<dbReference type="GO" id="GO:0016491">
    <property type="term" value="F:oxidoreductase activity"/>
    <property type="evidence" value="ECO:0007669"/>
    <property type="project" value="UniProtKB-KW"/>
</dbReference>
<evidence type="ECO:0000313" key="6">
    <source>
        <dbReference type="EMBL" id="RDD63410.1"/>
    </source>
</evidence>
<evidence type="ECO:0000256" key="3">
    <source>
        <dbReference type="ARBA" id="ARBA00038157"/>
    </source>
</evidence>
<evidence type="ECO:0000256" key="2">
    <source>
        <dbReference type="ARBA" id="ARBA00023002"/>
    </source>
</evidence>
<dbReference type="InterPro" id="IPR036812">
    <property type="entry name" value="NAD(P)_OxRdtase_dom_sf"/>
</dbReference>
<dbReference type="PANTHER" id="PTHR43364:SF4">
    <property type="entry name" value="NAD(P)-LINKED OXIDOREDUCTASE SUPERFAMILY PROTEIN"/>
    <property type="match status" value="1"/>
</dbReference>
<name>A0A369TDQ6_9PROT</name>
<organism evidence="6 7">
    <name type="scientific">Ferruginivarius sediminum</name>
    <dbReference type="NCBI Taxonomy" id="2661937"/>
    <lineage>
        <taxon>Bacteria</taxon>
        <taxon>Pseudomonadati</taxon>
        <taxon>Pseudomonadota</taxon>
        <taxon>Alphaproteobacteria</taxon>
        <taxon>Rhodospirillales</taxon>
        <taxon>Rhodospirillaceae</taxon>
        <taxon>Ferruginivarius</taxon>
    </lineage>
</organism>
<dbReference type="InterPro" id="IPR023210">
    <property type="entry name" value="NADP_OxRdtase_dom"/>
</dbReference>
<dbReference type="InterPro" id="IPR050523">
    <property type="entry name" value="AKR_Detox_Biosynth"/>
</dbReference>
<dbReference type="CDD" id="cd19094">
    <property type="entry name" value="AKR_Tas-like"/>
    <property type="match status" value="1"/>
</dbReference>
<evidence type="ECO:0000259" key="5">
    <source>
        <dbReference type="Pfam" id="PF00248"/>
    </source>
</evidence>
<comment type="caution">
    <text evidence="6">The sequence shown here is derived from an EMBL/GenBank/DDBJ whole genome shotgun (WGS) entry which is preliminary data.</text>
</comment>
<comment type="similarity">
    <text evidence="3">Belongs to the aldo/keto reductase family. Aldo/keto reductase 2 subfamily.</text>
</comment>
<keyword evidence="1" id="KW-0521">NADP</keyword>
<dbReference type="RefSeq" id="WP_114580664.1">
    <property type="nucleotide sequence ID" value="NZ_QPMH01000002.1"/>
</dbReference>
<keyword evidence="7" id="KW-1185">Reference proteome</keyword>
<dbReference type="AlphaFoldDB" id="A0A369TDQ6"/>
<proteinExistence type="inferred from homology"/>
<dbReference type="NCBIfam" id="NF007912">
    <property type="entry name" value="PRK10625.1"/>
    <property type="match status" value="1"/>
</dbReference>
<dbReference type="Gene3D" id="3.20.20.100">
    <property type="entry name" value="NADP-dependent oxidoreductase domain"/>
    <property type="match status" value="1"/>
</dbReference>
<feature type="domain" description="NADP-dependent oxidoreductase" evidence="5">
    <location>
        <begin position="15"/>
        <end position="337"/>
    </location>
</feature>
<evidence type="ECO:0000256" key="4">
    <source>
        <dbReference type="ARBA" id="ARBA00070119"/>
    </source>
</evidence>
<keyword evidence="2" id="KW-0560">Oxidoreductase</keyword>
<sequence length="346" mass="38314">MEYRPLGRTGLRVSAICLGTMTWGTQNTEADGHEQMDYALDRGVNFFDTAEMYPTPYADETLGRTEEIVGSWFAARGTRDKVVLATKALGPGKRFTKVRGGPRFDKAQLEEAVNDSLRRLRTDYIDLYQLHWPERPANFFGKLGYDVAEDPGDWASYEETMAALDGLVRAGKIRHVGISNETPWGTMRYLQEADRGKGPRIASIQNPYSLLNRSFEAGLGEIAIREDCGLLAYAPLAAGTLTGKYLGGANPEGARLTLQPQNSRYRTPQGEKAVAAYVDLAKRHGLDPAQMAIAYVVSRPFTTSAIIGATKMWHLKTDIAAEEVKLSNEVLDEIEAIHKVYTYPCP</sequence>
<evidence type="ECO:0000313" key="7">
    <source>
        <dbReference type="Proteomes" id="UP000253941"/>
    </source>
</evidence>
<dbReference type="EMBL" id="QPMH01000002">
    <property type="protein sequence ID" value="RDD63410.1"/>
    <property type="molecule type" value="Genomic_DNA"/>
</dbReference>
<dbReference type="PANTHER" id="PTHR43364">
    <property type="entry name" value="NADH-SPECIFIC METHYLGLYOXAL REDUCTASE-RELATED"/>
    <property type="match status" value="1"/>
</dbReference>
<accession>A0A369TDQ6</accession>
<dbReference type="FunFam" id="3.20.20.100:FF:000005">
    <property type="entry name" value="NADP(H)-dependent aldo-keto reductase"/>
    <property type="match status" value="1"/>
</dbReference>
<evidence type="ECO:0000256" key="1">
    <source>
        <dbReference type="ARBA" id="ARBA00022857"/>
    </source>
</evidence>
<reference evidence="6 7" key="1">
    <citation type="submission" date="2018-07" db="EMBL/GenBank/DDBJ databases">
        <title>Venubactetium sediminum gen. nov., sp. nov., isolated from a marine solar saltern.</title>
        <authorList>
            <person name="Wang S."/>
        </authorList>
    </citation>
    <scope>NUCLEOTIDE SEQUENCE [LARGE SCALE GENOMIC DNA]</scope>
    <source>
        <strain evidence="6 7">WD2A32</strain>
    </source>
</reference>
<dbReference type="Proteomes" id="UP000253941">
    <property type="component" value="Unassembled WGS sequence"/>
</dbReference>
<protein>
    <recommendedName>
        <fullName evidence="4">Protein tas</fullName>
    </recommendedName>
</protein>
<dbReference type="Pfam" id="PF00248">
    <property type="entry name" value="Aldo_ket_red"/>
    <property type="match status" value="1"/>
</dbReference>
<gene>
    <name evidence="6" type="ORF">DRB17_02910</name>
</gene>
<dbReference type="SUPFAM" id="SSF51430">
    <property type="entry name" value="NAD(P)-linked oxidoreductase"/>
    <property type="match status" value="1"/>
</dbReference>